<evidence type="ECO:0000313" key="12">
    <source>
        <dbReference type="Proteomes" id="UP000077037"/>
    </source>
</evidence>
<evidence type="ECO:0000256" key="7">
    <source>
        <dbReference type="ARBA" id="ARBA00022989"/>
    </source>
</evidence>
<dbReference type="GO" id="GO:0005886">
    <property type="term" value="C:plasma membrane"/>
    <property type="evidence" value="ECO:0007669"/>
    <property type="project" value="UniProtKB-SubCell"/>
</dbReference>
<dbReference type="PROSITE" id="PS00409">
    <property type="entry name" value="PROKAR_NTER_METHYL"/>
    <property type="match status" value="1"/>
</dbReference>
<comment type="subunit">
    <text evidence="9">Type II secretion is composed of four main components: the outer membrane complex, the inner membrane complex, the cytoplasmic secretion ATPase and the periplasm-spanning pseudopilus.</text>
</comment>
<evidence type="ECO:0000256" key="8">
    <source>
        <dbReference type="ARBA" id="ARBA00023136"/>
    </source>
</evidence>
<evidence type="ECO:0000259" key="10">
    <source>
        <dbReference type="Pfam" id="PF02501"/>
    </source>
</evidence>
<dbReference type="Proteomes" id="UP000077037">
    <property type="component" value="Unassembled WGS sequence"/>
</dbReference>
<dbReference type="GO" id="GO:0015627">
    <property type="term" value="C:type II protein secretion system complex"/>
    <property type="evidence" value="ECO:0007669"/>
    <property type="project" value="UniProtKB-UniRule"/>
</dbReference>
<dbReference type="NCBIfam" id="TIGR01707">
    <property type="entry name" value="gspI"/>
    <property type="match status" value="1"/>
</dbReference>
<dbReference type="InterPro" id="IPR045584">
    <property type="entry name" value="Pilin-like"/>
</dbReference>
<comment type="function">
    <text evidence="9">Component of the type II secretion system required for the energy-dependent secretion of extracellular factors such as proteases and toxins from the periplasm.</text>
</comment>
<dbReference type="PANTHER" id="PTHR38779:SF2">
    <property type="entry name" value="TYPE II SECRETION SYSTEM PROTEIN I-RELATED"/>
    <property type="match status" value="1"/>
</dbReference>
<comment type="subcellular location">
    <subcellularLocation>
        <location evidence="1 9">Cell inner membrane</location>
        <topology evidence="1 9">Single-pass membrane protein</topology>
    </subcellularLocation>
</comment>
<dbReference type="AlphaFoldDB" id="A0A157QMS2"/>
<keyword evidence="3" id="KW-1003">Cell membrane</keyword>
<evidence type="ECO:0000256" key="4">
    <source>
        <dbReference type="ARBA" id="ARBA00022481"/>
    </source>
</evidence>
<keyword evidence="4 9" id="KW-0488">Methylation</keyword>
<comment type="similarity">
    <text evidence="2 9">Belongs to the GSP I family.</text>
</comment>
<dbReference type="Pfam" id="PF07963">
    <property type="entry name" value="N_methyl"/>
    <property type="match status" value="1"/>
</dbReference>
<organism evidence="11 12">
    <name type="scientific">Bordetella ansorpii</name>
    <dbReference type="NCBI Taxonomy" id="288768"/>
    <lineage>
        <taxon>Bacteria</taxon>
        <taxon>Pseudomonadati</taxon>
        <taxon>Pseudomonadota</taxon>
        <taxon>Betaproteobacteria</taxon>
        <taxon>Burkholderiales</taxon>
        <taxon>Alcaligenaceae</taxon>
        <taxon>Bordetella</taxon>
    </lineage>
</organism>
<dbReference type="NCBIfam" id="TIGR02532">
    <property type="entry name" value="IV_pilin_GFxxxE"/>
    <property type="match status" value="1"/>
</dbReference>
<keyword evidence="6 9" id="KW-0812">Transmembrane</keyword>
<keyword evidence="8 9" id="KW-0472">Membrane</keyword>
<gene>
    <name evidence="11" type="primary">gspI_3</name>
    <name evidence="11" type="ORF">SAMEA1982600_03775</name>
</gene>
<dbReference type="RefSeq" id="WP_066417026.1">
    <property type="nucleotide sequence ID" value="NZ_FKBS01000025.1"/>
</dbReference>
<dbReference type="InterPro" id="IPR003413">
    <property type="entry name" value="T2SS_GspI_C"/>
</dbReference>
<sequence length="143" mass="14945">MRQIPSPLSRRPRRSTCGRQAGFTLVEVLVALAIVGIAMAAVARAAATITQNTGMLRDRSLAMISAENQLSEALLRVTALKTGSLVVPCPQGGLPLACEQIVQRVEGGASRITINAFVRDGGRGNTRLATTSVVVPAMPGAPR</sequence>
<evidence type="ECO:0000313" key="11">
    <source>
        <dbReference type="EMBL" id="SAI47193.1"/>
    </source>
</evidence>
<comment type="PTM">
    <text evidence="9">Cleaved by prepilin peptidase.</text>
</comment>
<protein>
    <recommendedName>
        <fullName evidence="9">Type II secretion system protein I</fullName>
        <shortName evidence="9">T2SS minor pseudopilin I</shortName>
    </recommendedName>
</protein>
<dbReference type="GO" id="GO:0015628">
    <property type="term" value="P:protein secretion by the type II secretion system"/>
    <property type="evidence" value="ECO:0007669"/>
    <property type="project" value="UniProtKB-UniRule"/>
</dbReference>
<dbReference type="InterPro" id="IPR010052">
    <property type="entry name" value="T2SS_protein-GspI"/>
</dbReference>
<dbReference type="InterPro" id="IPR012902">
    <property type="entry name" value="N_methyl_site"/>
</dbReference>
<accession>A0A157QMS2</accession>
<evidence type="ECO:0000256" key="6">
    <source>
        <dbReference type="ARBA" id="ARBA00022692"/>
    </source>
</evidence>
<evidence type="ECO:0000256" key="2">
    <source>
        <dbReference type="ARBA" id="ARBA00008358"/>
    </source>
</evidence>
<dbReference type="PANTHER" id="PTHR38779">
    <property type="entry name" value="TYPE II SECRETION SYSTEM PROTEIN I-RELATED"/>
    <property type="match status" value="1"/>
</dbReference>
<keyword evidence="5 9" id="KW-0997">Cell inner membrane</keyword>
<evidence type="ECO:0000256" key="3">
    <source>
        <dbReference type="ARBA" id="ARBA00022475"/>
    </source>
</evidence>
<feature type="domain" description="Type II secretion system protein GspI C-terminal" evidence="10">
    <location>
        <begin position="56"/>
        <end position="135"/>
    </location>
</feature>
<feature type="transmembrane region" description="Helical" evidence="9">
    <location>
        <begin position="21"/>
        <end position="43"/>
    </location>
</feature>
<reference evidence="11 12" key="1">
    <citation type="submission" date="2016-03" db="EMBL/GenBank/DDBJ databases">
        <authorList>
            <consortium name="Pathogen Informatics"/>
        </authorList>
    </citation>
    <scope>NUCLEOTIDE SEQUENCE [LARGE SCALE GENOMIC DNA]</scope>
    <source>
        <strain evidence="11 12">NCTC13364</strain>
    </source>
</reference>
<name>A0A157QMS2_9BORD</name>
<dbReference type="EMBL" id="FKBS01000025">
    <property type="protein sequence ID" value="SAI47193.1"/>
    <property type="molecule type" value="Genomic_DNA"/>
</dbReference>
<evidence type="ECO:0000256" key="5">
    <source>
        <dbReference type="ARBA" id="ARBA00022519"/>
    </source>
</evidence>
<dbReference type="SUPFAM" id="SSF54523">
    <property type="entry name" value="Pili subunits"/>
    <property type="match status" value="1"/>
</dbReference>
<evidence type="ECO:0000256" key="9">
    <source>
        <dbReference type="RuleBase" id="RU368030"/>
    </source>
</evidence>
<evidence type="ECO:0000256" key="1">
    <source>
        <dbReference type="ARBA" id="ARBA00004377"/>
    </source>
</evidence>
<dbReference type="Pfam" id="PF02501">
    <property type="entry name" value="T2SSI"/>
    <property type="match status" value="1"/>
</dbReference>
<proteinExistence type="inferred from homology"/>
<keyword evidence="7 9" id="KW-1133">Transmembrane helix</keyword>